<organism evidence="7 8">
    <name type="scientific">Tetragenococcus halophilus</name>
    <name type="common">Pediococcus halophilus</name>
    <dbReference type="NCBI Taxonomy" id="51669"/>
    <lineage>
        <taxon>Bacteria</taxon>
        <taxon>Bacillati</taxon>
        <taxon>Bacillota</taxon>
        <taxon>Bacilli</taxon>
        <taxon>Lactobacillales</taxon>
        <taxon>Enterococcaceae</taxon>
        <taxon>Tetragenococcus</taxon>
    </lineage>
</organism>
<evidence type="ECO:0000256" key="3">
    <source>
        <dbReference type="ARBA" id="ARBA00022475"/>
    </source>
</evidence>
<comment type="subcellular location">
    <subcellularLocation>
        <location evidence="1">Cell membrane</location>
        <topology evidence="1">Peripheral membrane protein</topology>
    </subcellularLocation>
</comment>
<keyword evidence="6" id="KW-0472">Membrane</keyword>
<dbReference type="Pfam" id="PF04464">
    <property type="entry name" value="Glyphos_transf"/>
    <property type="match status" value="1"/>
</dbReference>
<dbReference type="EMBL" id="CP027768">
    <property type="protein sequence ID" value="AYW50625.1"/>
    <property type="molecule type" value="Genomic_DNA"/>
</dbReference>
<dbReference type="GO" id="GO:0047355">
    <property type="term" value="F:CDP-glycerol glycerophosphotransferase activity"/>
    <property type="evidence" value="ECO:0007669"/>
    <property type="project" value="InterPro"/>
</dbReference>
<comment type="similarity">
    <text evidence="2">Belongs to the CDP-glycerol glycerophosphotransferase family.</text>
</comment>
<evidence type="ECO:0000313" key="7">
    <source>
        <dbReference type="EMBL" id="AYW50625.1"/>
    </source>
</evidence>
<dbReference type="InterPro" id="IPR043148">
    <property type="entry name" value="TagF_C"/>
</dbReference>
<evidence type="ECO:0000313" key="8">
    <source>
        <dbReference type="Proteomes" id="UP000280475"/>
    </source>
</evidence>
<keyword evidence="4 7" id="KW-0808">Transferase</keyword>
<protein>
    <submittedName>
        <fullName evidence="7">CDP-glycerol--UDP-pyrophosphoryl-N-acetylglucosaminyl-N-acetylmannosamine glycerophosphotransferase</fullName>
    </submittedName>
</protein>
<dbReference type="SUPFAM" id="SSF53756">
    <property type="entry name" value="UDP-Glycosyltransferase/glycogen phosphorylase"/>
    <property type="match status" value="1"/>
</dbReference>
<sequence>MDQRGECVSNPLVLASKEIYLKLVHRVSRKVKKENNKIVFLLSFSTSSRYTLQLLYENFPDQLVICYTSDSKMTAMDYKRKGCSIFDMDDFSTLLKKIVPIVSGSRLIFCDNYFAFLAGVSFSLHTKVVQLWHANGAIKAFGFEAKYTENVTKTDKKRYMSVYDKFTHYVVSSRKMTNIFAKNYQQKINELPFGYIPTDLFFDQIWVDKAKKCFYSYYPDNKKTMLYVPTYREKAKKIPLDFSNLQQRLGNKWQIMVKLHPHDKQHNEIMNEPGIITDFHNLDLIQLLPSVDCLVTDYSSVPFEYSLANPKGKMIFFCFDYEEYDKEVGIEKDFMEWAPGEVVQTEEALISAVKHSKNQSFSSFNQLWNEYVTGDAGQRLLKWVKKIYDN</sequence>
<keyword evidence="3" id="KW-1003">Cell membrane</keyword>
<dbReference type="GO" id="GO:0005886">
    <property type="term" value="C:plasma membrane"/>
    <property type="evidence" value="ECO:0007669"/>
    <property type="project" value="UniProtKB-SubCell"/>
</dbReference>
<evidence type="ECO:0000256" key="5">
    <source>
        <dbReference type="ARBA" id="ARBA00022944"/>
    </source>
</evidence>
<gene>
    <name evidence="7" type="ORF">C7H83_09205</name>
</gene>
<reference evidence="7 8" key="1">
    <citation type="journal article" date="2012" name="Int. J. Syst. Evol. Microbiol.">
        <title>Characterization of Tetragenococcus strains from sugar thick juice reveals a novel species, Tetragenococcus osmophilus sp. nov., and divides Tetragenococcus halophilus into two subspecies, T. halophilus subsp. halophilus subsp. nov. and T. halophilus subsp. flandriensis subsp. nov.</title>
        <authorList>
            <person name="Juste A."/>
            <person name="Van Trappen S."/>
            <person name="Verreth C."/>
            <person name="Cleenwerck I."/>
            <person name="De Vos P."/>
            <person name="Lievens B."/>
            <person name="Willems K.A."/>
        </authorList>
    </citation>
    <scope>NUCLEOTIDE SEQUENCE [LARGE SCALE GENOMIC DNA]</scope>
    <source>
        <strain evidence="7 8">LMG 26042</strain>
    </source>
</reference>
<evidence type="ECO:0000256" key="6">
    <source>
        <dbReference type="ARBA" id="ARBA00023136"/>
    </source>
</evidence>
<proteinExistence type="inferred from homology"/>
<evidence type="ECO:0000256" key="4">
    <source>
        <dbReference type="ARBA" id="ARBA00022679"/>
    </source>
</evidence>
<dbReference type="PANTHER" id="PTHR37316">
    <property type="entry name" value="TEICHOIC ACID GLYCEROL-PHOSPHATE PRIMASE"/>
    <property type="match status" value="1"/>
</dbReference>
<accession>A0A3G5FK48</accession>
<evidence type="ECO:0000256" key="2">
    <source>
        <dbReference type="ARBA" id="ARBA00010488"/>
    </source>
</evidence>
<dbReference type="InterPro" id="IPR007554">
    <property type="entry name" value="Glycerophosphate_synth"/>
</dbReference>
<keyword evidence="5" id="KW-0777">Teichoic acid biosynthesis</keyword>
<evidence type="ECO:0000256" key="1">
    <source>
        <dbReference type="ARBA" id="ARBA00004202"/>
    </source>
</evidence>
<dbReference type="GO" id="GO:0019350">
    <property type="term" value="P:teichoic acid biosynthetic process"/>
    <property type="evidence" value="ECO:0007669"/>
    <property type="project" value="UniProtKB-KW"/>
</dbReference>
<dbReference type="PANTHER" id="PTHR37316:SF1">
    <property type="entry name" value="TEICHOIC ACID GLYCEROL-PHOSPHATE PRIMASE"/>
    <property type="match status" value="1"/>
</dbReference>
<dbReference type="InterPro" id="IPR043149">
    <property type="entry name" value="TagF_N"/>
</dbReference>
<name>A0A3G5FK48_TETHA</name>
<dbReference type="RefSeq" id="WP_103892318.1">
    <property type="nucleotide sequence ID" value="NZ_JAKEIZ010000013.1"/>
</dbReference>
<dbReference type="Gene3D" id="3.40.50.12580">
    <property type="match status" value="1"/>
</dbReference>
<dbReference type="Proteomes" id="UP000280475">
    <property type="component" value="Chromosome"/>
</dbReference>
<dbReference type="Gene3D" id="3.40.50.11820">
    <property type="match status" value="1"/>
</dbReference>
<dbReference type="AlphaFoldDB" id="A0A3G5FK48"/>
<dbReference type="InterPro" id="IPR051612">
    <property type="entry name" value="Teichoic_Acid_Biosynth"/>
</dbReference>